<evidence type="ECO:0000256" key="1">
    <source>
        <dbReference type="SAM" id="Phobius"/>
    </source>
</evidence>
<feature type="transmembrane region" description="Helical" evidence="1">
    <location>
        <begin position="141"/>
        <end position="162"/>
    </location>
</feature>
<dbReference type="AlphaFoldDB" id="A0A4Y7Q328"/>
<feature type="transmembrane region" description="Helical" evidence="1">
    <location>
        <begin position="99"/>
        <end position="120"/>
    </location>
</feature>
<dbReference type="STRING" id="50990.A0A4Y7Q328"/>
<evidence type="ECO:0008006" key="4">
    <source>
        <dbReference type="Google" id="ProtNLM"/>
    </source>
</evidence>
<evidence type="ECO:0000313" key="3">
    <source>
        <dbReference type="Proteomes" id="UP000294933"/>
    </source>
</evidence>
<keyword evidence="1" id="KW-0472">Membrane</keyword>
<sequence>MLIYVLFFADDAQVCVTTFRALGYVTSAAINVAQWILILRTYAVWGSKKDKRFFSLFTVYLGTLAIDHWACHRYQMGVHSNGVPAPAMTGCTLFFENRFAWVSFVLIIIVESALIGLLAFKAVEYFRFGGGSLMSVIYHDGLLYFACILATSIANLVVVLVAPAELHPFLIVAQRVLHSLLCSRILLRIRAAYQAQTLKGFDSIWIADTSPNQRATYNDEIGNIQFIDSETTTPTTV</sequence>
<dbReference type="VEuPathDB" id="FungiDB:BD410DRAFT_310598"/>
<organism evidence="2 3">
    <name type="scientific">Rickenella mellea</name>
    <dbReference type="NCBI Taxonomy" id="50990"/>
    <lineage>
        <taxon>Eukaryota</taxon>
        <taxon>Fungi</taxon>
        <taxon>Dikarya</taxon>
        <taxon>Basidiomycota</taxon>
        <taxon>Agaricomycotina</taxon>
        <taxon>Agaricomycetes</taxon>
        <taxon>Hymenochaetales</taxon>
        <taxon>Rickenellaceae</taxon>
        <taxon>Rickenella</taxon>
    </lineage>
</organism>
<proteinExistence type="predicted"/>
<keyword evidence="1" id="KW-1133">Transmembrane helix</keyword>
<name>A0A4Y7Q328_9AGAM</name>
<dbReference type="Proteomes" id="UP000294933">
    <property type="component" value="Unassembled WGS sequence"/>
</dbReference>
<dbReference type="OrthoDB" id="3350812at2759"/>
<accession>A0A4Y7Q328</accession>
<keyword evidence="3" id="KW-1185">Reference proteome</keyword>
<protein>
    <recommendedName>
        <fullName evidence="4">G-protein coupled receptors family 1 profile domain-containing protein</fullName>
    </recommendedName>
</protein>
<feature type="transmembrane region" description="Helical" evidence="1">
    <location>
        <begin position="53"/>
        <end position="70"/>
    </location>
</feature>
<evidence type="ECO:0000313" key="2">
    <source>
        <dbReference type="EMBL" id="TDL21269.1"/>
    </source>
</evidence>
<dbReference type="EMBL" id="ML170182">
    <property type="protein sequence ID" value="TDL21269.1"/>
    <property type="molecule type" value="Genomic_DNA"/>
</dbReference>
<feature type="transmembrane region" description="Helical" evidence="1">
    <location>
        <begin position="21"/>
        <end position="41"/>
    </location>
</feature>
<keyword evidence="1" id="KW-0812">Transmembrane</keyword>
<gene>
    <name evidence="2" type="ORF">BD410DRAFT_310598</name>
</gene>
<reference evidence="2 3" key="1">
    <citation type="submission" date="2018-06" db="EMBL/GenBank/DDBJ databases">
        <title>A transcriptomic atlas of mushroom development highlights an independent origin of complex multicellularity.</title>
        <authorList>
            <consortium name="DOE Joint Genome Institute"/>
            <person name="Krizsan K."/>
            <person name="Almasi E."/>
            <person name="Merenyi Z."/>
            <person name="Sahu N."/>
            <person name="Viragh M."/>
            <person name="Koszo T."/>
            <person name="Mondo S."/>
            <person name="Kiss B."/>
            <person name="Balint B."/>
            <person name="Kues U."/>
            <person name="Barry K."/>
            <person name="Hegedus J.C."/>
            <person name="Henrissat B."/>
            <person name="Johnson J."/>
            <person name="Lipzen A."/>
            <person name="Ohm R."/>
            <person name="Nagy I."/>
            <person name="Pangilinan J."/>
            <person name="Yan J."/>
            <person name="Xiong Y."/>
            <person name="Grigoriev I.V."/>
            <person name="Hibbett D.S."/>
            <person name="Nagy L.G."/>
        </authorList>
    </citation>
    <scope>NUCLEOTIDE SEQUENCE [LARGE SCALE GENOMIC DNA]</scope>
    <source>
        <strain evidence="2 3">SZMC22713</strain>
    </source>
</reference>